<feature type="transmembrane region" description="Helical" evidence="8">
    <location>
        <begin position="71"/>
        <end position="92"/>
    </location>
</feature>
<feature type="region of interest" description="Disordered" evidence="7">
    <location>
        <begin position="1"/>
        <end position="27"/>
    </location>
</feature>
<feature type="transmembrane region" description="Helical" evidence="8">
    <location>
        <begin position="682"/>
        <end position="707"/>
    </location>
</feature>
<dbReference type="InterPro" id="IPR004813">
    <property type="entry name" value="OPT"/>
</dbReference>
<dbReference type="STRING" id="1071380.I2GV24"/>
<keyword evidence="3" id="KW-0813">Transport</keyword>
<dbReference type="GO" id="GO:0035673">
    <property type="term" value="F:oligopeptide transmembrane transporter activity"/>
    <property type="evidence" value="ECO:0007669"/>
    <property type="project" value="InterPro"/>
</dbReference>
<dbReference type="eggNOG" id="ENOG502QQ2H">
    <property type="taxonomic scope" value="Eukaryota"/>
</dbReference>
<dbReference type="Proteomes" id="UP000002866">
    <property type="component" value="Chromosome 1"/>
</dbReference>
<dbReference type="AlphaFoldDB" id="I2GV24"/>
<keyword evidence="6 8" id="KW-0472">Membrane</keyword>
<keyword evidence="4 8" id="KW-0812">Transmembrane</keyword>
<dbReference type="PANTHER" id="PTHR31645:SF0">
    <property type="entry name" value="OLIGOPEPTIDE TRANSPORTER YGL114W-RELATED"/>
    <property type="match status" value="1"/>
</dbReference>
<feature type="transmembrane region" description="Helical" evidence="8">
    <location>
        <begin position="557"/>
        <end position="578"/>
    </location>
</feature>
<feature type="transmembrane region" description="Helical" evidence="8">
    <location>
        <begin position="172"/>
        <end position="190"/>
    </location>
</feature>
<protein>
    <recommendedName>
        <fullName evidence="11">Oligopeptide transporter</fullName>
    </recommendedName>
</protein>
<dbReference type="EMBL" id="HE806316">
    <property type="protein sequence ID" value="CCH57976.1"/>
    <property type="molecule type" value="Genomic_DNA"/>
</dbReference>
<proteinExistence type="inferred from homology"/>
<dbReference type="HOGENOM" id="CLU_010539_2_1_1"/>
<dbReference type="OMA" id="TPTAYVW"/>
<dbReference type="InParanoid" id="I2GV24"/>
<dbReference type="RefSeq" id="XP_004177495.1">
    <property type="nucleotide sequence ID" value="XM_004177447.1"/>
</dbReference>
<evidence type="ECO:0000256" key="5">
    <source>
        <dbReference type="ARBA" id="ARBA00022989"/>
    </source>
</evidence>
<reference evidence="9 10" key="1">
    <citation type="journal article" date="2011" name="Proc. Natl. Acad. Sci. U.S.A.">
        <title>Evolutionary erosion of yeast sex chromosomes by mating-type switching accidents.</title>
        <authorList>
            <person name="Gordon J.L."/>
            <person name="Armisen D."/>
            <person name="Proux-Wera E."/>
            <person name="Oheigeartaigh S.S."/>
            <person name="Byrne K.P."/>
            <person name="Wolfe K.H."/>
        </authorList>
    </citation>
    <scope>NUCLEOTIDE SEQUENCE [LARGE SCALE GENOMIC DNA]</scope>
    <source>
        <strain evidence="10">ATCC 34711 / CBS 6284 / DSM 70876 / NBRC 10599 / NRRL Y-10934 / UCD 77-7</strain>
    </source>
</reference>
<name>I2GV24_HENB6</name>
<accession>I2GV24</accession>
<evidence type="ECO:0000256" key="1">
    <source>
        <dbReference type="ARBA" id="ARBA00004141"/>
    </source>
</evidence>
<dbReference type="InterPro" id="IPR045035">
    <property type="entry name" value="YSL-like"/>
</dbReference>
<gene>
    <name evidence="9" type="primary">TBLA0A01760</name>
    <name evidence="9" type="ORF">TBLA_0A01760</name>
</gene>
<keyword evidence="10" id="KW-1185">Reference proteome</keyword>
<evidence type="ECO:0000256" key="3">
    <source>
        <dbReference type="ARBA" id="ARBA00022448"/>
    </source>
</evidence>
<evidence type="ECO:0000313" key="10">
    <source>
        <dbReference type="Proteomes" id="UP000002866"/>
    </source>
</evidence>
<keyword evidence="5 8" id="KW-1133">Transmembrane helix</keyword>
<organism evidence="9 10">
    <name type="scientific">Henningerozyma blattae (strain ATCC 34711 / CBS 6284 / DSM 70876 / NBRC 10599 / NRRL Y-10934 / UCD 77-7)</name>
    <name type="common">Yeast</name>
    <name type="synonym">Tetrapisispora blattae</name>
    <dbReference type="NCBI Taxonomy" id="1071380"/>
    <lineage>
        <taxon>Eukaryota</taxon>
        <taxon>Fungi</taxon>
        <taxon>Dikarya</taxon>
        <taxon>Ascomycota</taxon>
        <taxon>Saccharomycotina</taxon>
        <taxon>Saccharomycetes</taxon>
        <taxon>Saccharomycetales</taxon>
        <taxon>Saccharomycetaceae</taxon>
        <taxon>Henningerozyma</taxon>
    </lineage>
</organism>
<comment type="subcellular location">
    <subcellularLocation>
        <location evidence="1">Membrane</location>
        <topology evidence="1">Multi-pass membrane protein</topology>
    </subcellularLocation>
</comment>
<feature type="transmembrane region" description="Helical" evidence="8">
    <location>
        <begin position="464"/>
        <end position="487"/>
    </location>
</feature>
<evidence type="ECO:0008006" key="11">
    <source>
        <dbReference type="Google" id="ProtNLM"/>
    </source>
</evidence>
<feature type="transmembrane region" description="Helical" evidence="8">
    <location>
        <begin position="377"/>
        <end position="400"/>
    </location>
</feature>
<dbReference type="GeneID" id="14492926"/>
<evidence type="ECO:0000256" key="7">
    <source>
        <dbReference type="SAM" id="MobiDB-lite"/>
    </source>
</evidence>
<dbReference type="NCBIfam" id="TIGR00728">
    <property type="entry name" value="OPT_sfam"/>
    <property type="match status" value="1"/>
</dbReference>
<evidence type="ECO:0000256" key="6">
    <source>
        <dbReference type="ARBA" id="ARBA00023136"/>
    </source>
</evidence>
<evidence type="ECO:0000256" key="8">
    <source>
        <dbReference type="SAM" id="Phobius"/>
    </source>
</evidence>
<evidence type="ECO:0000256" key="4">
    <source>
        <dbReference type="ARBA" id="ARBA00022692"/>
    </source>
</evidence>
<comment type="similarity">
    <text evidence="2">Belongs to the oligopeptide OPT transporter family.</text>
</comment>
<feature type="transmembrane region" description="Helical" evidence="8">
    <location>
        <begin position="326"/>
        <end position="356"/>
    </location>
</feature>
<dbReference type="PANTHER" id="PTHR31645">
    <property type="entry name" value="OLIGOPEPTIDE TRANSPORTER YGL114W-RELATED"/>
    <property type="match status" value="1"/>
</dbReference>
<evidence type="ECO:0000313" key="9">
    <source>
        <dbReference type="EMBL" id="CCH57976.1"/>
    </source>
</evidence>
<feature type="transmembrane region" description="Helical" evidence="8">
    <location>
        <begin position="435"/>
        <end position="457"/>
    </location>
</feature>
<dbReference type="KEGG" id="tbl:TBLA_0A01760"/>
<dbReference type="Pfam" id="PF03169">
    <property type="entry name" value="OPT"/>
    <property type="match status" value="1"/>
</dbReference>
<feature type="transmembrane region" description="Helical" evidence="8">
    <location>
        <begin position="98"/>
        <end position="115"/>
    </location>
</feature>
<dbReference type="OrthoDB" id="627262at2759"/>
<feature type="compositionally biased region" description="Basic residues" evidence="7">
    <location>
        <begin position="1"/>
        <end position="15"/>
    </location>
</feature>
<feature type="transmembrane region" description="Helical" evidence="8">
    <location>
        <begin position="286"/>
        <end position="306"/>
    </location>
</feature>
<feature type="transmembrane region" description="Helical" evidence="8">
    <location>
        <begin position="127"/>
        <end position="148"/>
    </location>
</feature>
<dbReference type="GO" id="GO:0000329">
    <property type="term" value="C:fungal-type vacuole membrane"/>
    <property type="evidence" value="ECO:0007669"/>
    <property type="project" value="TreeGrafter"/>
</dbReference>
<evidence type="ECO:0000256" key="2">
    <source>
        <dbReference type="ARBA" id="ARBA00008807"/>
    </source>
</evidence>
<sequence>MEKLRKKMKKKRKEKRNVNTDDELPGAPISHKHVIEYGSTHVTSASPLHVTSLTCTHVTSLACTHVTPLRLVTCSVTGLAIGTLLLIANFQFGLQTGWVSMMSLPAALLACTALPQVTPAEAVFAQSVAVAVGTGPLAFGFVGVIPAVEKLLRPDETGGVRLAGQLFTLPELVTWAAALAFFGVFCAVPLRKHAIITEKLRFPSGSATATLIGVLTGTTAGRGANAGADAISGAELSGAELSGAEISGASPRDTNPAATNTITNTITSTLANTNTSPPISLLKNTFIFSSIFSAITYIFPILQNIPFLGSHLAHNYLWTFQLSPAYFGQGAIMGLPTVSHMLGGCVLGWAILAPLARHNEWVSPDSPPNDWENGIQGWILWTALSIMIADAVVGFVVFIVRSMIKLIHSNTKEFTMELSQLDGNDSLSDVPPNELVTSTTVISGLIISSLLCIILMLRLFGSQLVPIYSILLSLCLAFFFAVLAIRALGETDLNPVSGIGKLSQLIFAIVIPRSHKGAVLLNLVAGAIAEAGAQQAGDLMQDLKTGHLVGAAPRDQFIAQLLGTLWSVPLSAIVYYCYSHIYTIPGDRFRVPTAAVWVDCARLVLGQNLPKHALDCALVFAIIASFLSLIKNCYPNRTRWVPSGIAMGVGICNTPNFTLARFLGGMISSIWNHYNVSLDSTLMIIFCSGLILGEGCFSIVSMALTYFT</sequence>
<dbReference type="FunCoup" id="I2GV24">
    <property type="interactions" value="31"/>
</dbReference>